<dbReference type="InterPro" id="IPR052168">
    <property type="entry name" value="Cytochrome_b561_oxidase"/>
</dbReference>
<sequence>MTDQAIAAPSTPSRNSYDSLTIILHWLTAVLVVSLLLSIELRGFLVQGTWIRSEMQPLHVSLGILLLPTILVRIFWRLSRENLSHATNGLLNIAARVIHLGLYGLLIAQVGLGFAVIWARDTAFTLFGLFPIPRLFDINPAWRSTLRDLHGTVAWVIIGIAGIHALAALFHHFVLRDEVLARMLPAIGRFDDKGM</sequence>
<reference evidence="15" key="1">
    <citation type="submission" date="2023-06" db="EMBL/GenBank/DDBJ databases">
        <title>Phylogenetic Diversity of Rhizobium strains.</title>
        <authorList>
            <person name="Moura F.T."/>
            <person name="Helene L.C.F."/>
            <person name="Hungria M."/>
        </authorList>
    </citation>
    <scope>NUCLEOTIDE SEQUENCE</scope>
    <source>
        <strain evidence="15">CCGE524</strain>
    </source>
</reference>
<gene>
    <name evidence="15" type="ORF">PY650_29040</name>
</gene>
<name>A0ABT7KLT2_9HYPH</name>
<keyword evidence="11 13" id="KW-0472">Membrane</keyword>
<protein>
    <submittedName>
        <fullName evidence="15">Cytochrome b</fullName>
    </submittedName>
</protein>
<dbReference type="PANTHER" id="PTHR30529">
    <property type="entry name" value="CYTOCHROME B561"/>
    <property type="match status" value="1"/>
</dbReference>
<dbReference type="InterPro" id="IPR016174">
    <property type="entry name" value="Di-haem_cyt_TM"/>
</dbReference>
<accession>A0ABT7KLT2</accession>
<dbReference type="EMBL" id="JARFYN010000054">
    <property type="protein sequence ID" value="MDL2409604.1"/>
    <property type="molecule type" value="Genomic_DNA"/>
</dbReference>
<keyword evidence="4" id="KW-1003">Cell membrane</keyword>
<evidence type="ECO:0000256" key="13">
    <source>
        <dbReference type="SAM" id="Phobius"/>
    </source>
</evidence>
<comment type="subcellular location">
    <subcellularLocation>
        <location evidence="2">Cell membrane</location>
        <topology evidence="2">Multi-pass membrane protein</topology>
    </subcellularLocation>
</comment>
<evidence type="ECO:0000256" key="4">
    <source>
        <dbReference type="ARBA" id="ARBA00022475"/>
    </source>
</evidence>
<feature type="transmembrane region" description="Helical" evidence="13">
    <location>
        <begin position="153"/>
        <end position="175"/>
    </location>
</feature>
<comment type="cofactor">
    <cofactor evidence="1">
        <name>heme b</name>
        <dbReference type="ChEBI" id="CHEBI:60344"/>
    </cofactor>
</comment>
<dbReference type="Proteomes" id="UP001172630">
    <property type="component" value="Unassembled WGS sequence"/>
</dbReference>
<keyword evidence="8" id="KW-0249">Electron transport</keyword>
<evidence type="ECO:0000256" key="9">
    <source>
        <dbReference type="ARBA" id="ARBA00022989"/>
    </source>
</evidence>
<comment type="similarity">
    <text evidence="12">Belongs to the cytochrome b561 family.</text>
</comment>
<comment type="caution">
    <text evidence="15">The sequence shown here is derived from an EMBL/GenBank/DDBJ whole genome shotgun (WGS) entry which is preliminary data.</text>
</comment>
<dbReference type="PANTHER" id="PTHR30529:SF3">
    <property type="entry name" value="CYTOCHROME B561 HOMOLOG 1"/>
    <property type="match status" value="1"/>
</dbReference>
<keyword evidence="3" id="KW-0813">Transport</keyword>
<organism evidence="15 16">
    <name type="scientific">Rhizobium calliandrae</name>
    <dbReference type="NCBI Taxonomy" id="1312182"/>
    <lineage>
        <taxon>Bacteria</taxon>
        <taxon>Pseudomonadati</taxon>
        <taxon>Pseudomonadota</taxon>
        <taxon>Alphaproteobacteria</taxon>
        <taxon>Hyphomicrobiales</taxon>
        <taxon>Rhizobiaceae</taxon>
        <taxon>Rhizobium/Agrobacterium group</taxon>
        <taxon>Rhizobium</taxon>
    </lineage>
</organism>
<evidence type="ECO:0000256" key="8">
    <source>
        <dbReference type="ARBA" id="ARBA00022982"/>
    </source>
</evidence>
<evidence type="ECO:0000313" key="16">
    <source>
        <dbReference type="Proteomes" id="UP001172630"/>
    </source>
</evidence>
<evidence type="ECO:0000256" key="11">
    <source>
        <dbReference type="ARBA" id="ARBA00023136"/>
    </source>
</evidence>
<dbReference type="Pfam" id="PF01292">
    <property type="entry name" value="Ni_hydr_CYTB"/>
    <property type="match status" value="1"/>
</dbReference>
<keyword evidence="9 13" id="KW-1133">Transmembrane helix</keyword>
<feature type="transmembrane region" description="Helical" evidence="13">
    <location>
        <begin position="97"/>
        <end position="119"/>
    </location>
</feature>
<dbReference type="RefSeq" id="WP_285883200.1">
    <property type="nucleotide sequence ID" value="NZ_JARFYN010000054.1"/>
</dbReference>
<dbReference type="SUPFAM" id="SSF81342">
    <property type="entry name" value="Transmembrane di-heme cytochromes"/>
    <property type="match status" value="1"/>
</dbReference>
<evidence type="ECO:0000256" key="7">
    <source>
        <dbReference type="ARBA" id="ARBA00022723"/>
    </source>
</evidence>
<evidence type="ECO:0000259" key="14">
    <source>
        <dbReference type="Pfam" id="PF01292"/>
    </source>
</evidence>
<evidence type="ECO:0000256" key="3">
    <source>
        <dbReference type="ARBA" id="ARBA00022448"/>
    </source>
</evidence>
<feature type="transmembrane region" description="Helical" evidence="13">
    <location>
        <begin position="20"/>
        <end position="39"/>
    </location>
</feature>
<feature type="domain" description="Cytochrome b561 bacterial/Ni-hydrogenase" evidence="14">
    <location>
        <begin position="17"/>
        <end position="185"/>
    </location>
</feature>
<evidence type="ECO:0000256" key="2">
    <source>
        <dbReference type="ARBA" id="ARBA00004651"/>
    </source>
</evidence>
<keyword evidence="5" id="KW-0349">Heme</keyword>
<keyword evidence="16" id="KW-1185">Reference proteome</keyword>
<evidence type="ECO:0000256" key="12">
    <source>
        <dbReference type="ARBA" id="ARBA00037975"/>
    </source>
</evidence>
<evidence type="ECO:0000256" key="5">
    <source>
        <dbReference type="ARBA" id="ARBA00022617"/>
    </source>
</evidence>
<feature type="transmembrane region" description="Helical" evidence="13">
    <location>
        <begin position="59"/>
        <end position="76"/>
    </location>
</feature>
<dbReference type="InterPro" id="IPR011577">
    <property type="entry name" value="Cyt_b561_bac/Ni-Hgenase"/>
</dbReference>
<keyword evidence="7" id="KW-0479">Metal-binding</keyword>
<evidence type="ECO:0000313" key="15">
    <source>
        <dbReference type="EMBL" id="MDL2409604.1"/>
    </source>
</evidence>
<keyword evidence="6 13" id="KW-0812">Transmembrane</keyword>
<keyword evidence="10" id="KW-0408">Iron</keyword>
<evidence type="ECO:0000256" key="10">
    <source>
        <dbReference type="ARBA" id="ARBA00023004"/>
    </source>
</evidence>
<evidence type="ECO:0000256" key="1">
    <source>
        <dbReference type="ARBA" id="ARBA00001970"/>
    </source>
</evidence>
<proteinExistence type="inferred from homology"/>
<evidence type="ECO:0000256" key="6">
    <source>
        <dbReference type="ARBA" id="ARBA00022692"/>
    </source>
</evidence>